<comment type="caution">
    <text evidence="1">The sequence shown here is derived from an EMBL/GenBank/DDBJ whole genome shotgun (WGS) entry which is preliminary data.</text>
</comment>
<dbReference type="AlphaFoldDB" id="A0A7J7C973"/>
<proteinExistence type="predicted"/>
<gene>
    <name evidence="1" type="ORF">HS088_TW19G00282</name>
</gene>
<evidence type="ECO:0008006" key="3">
    <source>
        <dbReference type="Google" id="ProtNLM"/>
    </source>
</evidence>
<dbReference type="EMBL" id="JAAARO010000019">
    <property type="protein sequence ID" value="KAF5730688.1"/>
    <property type="molecule type" value="Genomic_DNA"/>
</dbReference>
<dbReference type="Gene3D" id="3.80.10.10">
    <property type="entry name" value="Ribonuclease Inhibitor"/>
    <property type="match status" value="2"/>
</dbReference>
<evidence type="ECO:0000313" key="1">
    <source>
        <dbReference type="EMBL" id="KAF5730688.1"/>
    </source>
</evidence>
<keyword evidence="2" id="KW-1185">Reference proteome</keyword>
<accession>A0A7J7C973</accession>
<dbReference type="SUPFAM" id="SSF52047">
    <property type="entry name" value="RNI-like"/>
    <property type="match status" value="1"/>
</dbReference>
<protein>
    <recommendedName>
        <fullName evidence="3">F-box/LRR-repeat protein 15</fullName>
    </recommendedName>
</protein>
<sequence length="240" mass="26016">MVMLEMKGCGVLAEASINCPLLISLDASFCSQLKGDCLSATVASCPLIESLLLGSCPSAGPGGLYFLCSLPHLTMLDLSYSFFMTLQPVFESCLLLKVLKLQACKSLPCSSLEPLYKEDALPALRELDLSYGTPCQSTMEDLLAFCTQLTHVSLNGCLNMRDINWGSSGSQLSTLPGVYNSSASSSQENMRHPLDQPYHLLQTLNCVGRPKLSKVFIPPAASFCPFVFVKSFSIRQFEGC</sequence>
<dbReference type="InterPro" id="IPR032675">
    <property type="entry name" value="LRR_dom_sf"/>
</dbReference>
<dbReference type="Proteomes" id="UP000593562">
    <property type="component" value="Unassembled WGS sequence"/>
</dbReference>
<dbReference type="InParanoid" id="A0A7J7C973"/>
<organism evidence="1 2">
    <name type="scientific">Tripterygium wilfordii</name>
    <name type="common">Thunder God vine</name>
    <dbReference type="NCBI Taxonomy" id="458696"/>
    <lineage>
        <taxon>Eukaryota</taxon>
        <taxon>Viridiplantae</taxon>
        <taxon>Streptophyta</taxon>
        <taxon>Embryophyta</taxon>
        <taxon>Tracheophyta</taxon>
        <taxon>Spermatophyta</taxon>
        <taxon>Magnoliopsida</taxon>
        <taxon>eudicotyledons</taxon>
        <taxon>Gunneridae</taxon>
        <taxon>Pentapetalae</taxon>
        <taxon>rosids</taxon>
        <taxon>fabids</taxon>
        <taxon>Celastrales</taxon>
        <taxon>Celastraceae</taxon>
        <taxon>Tripterygium</taxon>
    </lineage>
</organism>
<name>A0A7J7C973_TRIWF</name>
<reference evidence="1 2" key="1">
    <citation type="journal article" date="2020" name="Nat. Commun.">
        <title>Genome of Tripterygium wilfordii and identification of cytochrome P450 involved in triptolide biosynthesis.</title>
        <authorList>
            <person name="Tu L."/>
            <person name="Su P."/>
            <person name="Zhang Z."/>
            <person name="Gao L."/>
            <person name="Wang J."/>
            <person name="Hu T."/>
            <person name="Zhou J."/>
            <person name="Zhang Y."/>
            <person name="Zhao Y."/>
            <person name="Liu Y."/>
            <person name="Song Y."/>
            <person name="Tong Y."/>
            <person name="Lu Y."/>
            <person name="Yang J."/>
            <person name="Xu C."/>
            <person name="Jia M."/>
            <person name="Peters R.J."/>
            <person name="Huang L."/>
            <person name="Gao W."/>
        </authorList>
    </citation>
    <scope>NUCLEOTIDE SEQUENCE [LARGE SCALE GENOMIC DNA]</scope>
    <source>
        <strain evidence="2">cv. XIE 37</strain>
        <tissue evidence="1">Leaf</tissue>
    </source>
</reference>
<evidence type="ECO:0000313" key="2">
    <source>
        <dbReference type="Proteomes" id="UP000593562"/>
    </source>
</evidence>